<feature type="compositionally biased region" description="Basic and acidic residues" evidence="2">
    <location>
        <begin position="169"/>
        <end position="187"/>
    </location>
</feature>
<organism evidence="4 5">
    <name type="scientific">Hirsutella rhossiliensis</name>
    <dbReference type="NCBI Taxonomy" id="111463"/>
    <lineage>
        <taxon>Eukaryota</taxon>
        <taxon>Fungi</taxon>
        <taxon>Dikarya</taxon>
        <taxon>Ascomycota</taxon>
        <taxon>Pezizomycotina</taxon>
        <taxon>Sordariomycetes</taxon>
        <taxon>Hypocreomycetidae</taxon>
        <taxon>Hypocreales</taxon>
        <taxon>Ophiocordycipitaceae</taxon>
        <taxon>Hirsutella</taxon>
    </lineage>
</organism>
<dbReference type="GO" id="GO:0003824">
    <property type="term" value="F:catalytic activity"/>
    <property type="evidence" value="ECO:0007669"/>
    <property type="project" value="InterPro"/>
</dbReference>
<accession>A0A9P8MNG6</accession>
<feature type="domain" description="NACHT" evidence="3">
    <location>
        <begin position="297"/>
        <end position="425"/>
    </location>
</feature>
<evidence type="ECO:0000313" key="4">
    <source>
        <dbReference type="EMBL" id="KAH0958239.1"/>
    </source>
</evidence>
<dbReference type="InterPro" id="IPR056884">
    <property type="entry name" value="NPHP3-like_N"/>
</dbReference>
<evidence type="ECO:0000259" key="3">
    <source>
        <dbReference type="PROSITE" id="PS50837"/>
    </source>
</evidence>
<feature type="region of interest" description="Disordered" evidence="2">
    <location>
        <begin position="166"/>
        <end position="188"/>
    </location>
</feature>
<proteinExistence type="predicted"/>
<dbReference type="PROSITE" id="PS50837">
    <property type="entry name" value="NACHT"/>
    <property type="match status" value="1"/>
</dbReference>
<dbReference type="Gene3D" id="3.40.50.1580">
    <property type="entry name" value="Nucleoside phosphorylase domain"/>
    <property type="match status" value="1"/>
</dbReference>
<dbReference type="InterPro" id="IPR027417">
    <property type="entry name" value="P-loop_NTPase"/>
</dbReference>
<name>A0A9P8MNG6_9HYPO</name>
<evidence type="ECO:0000256" key="2">
    <source>
        <dbReference type="SAM" id="MobiDB-lite"/>
    </source>
</evidence>
<dbReference type="RefSeq" id="XP_044715753.1">
    <property type="nucleotide sequence ID" value="XM_044869011.1"/>
</dbReference>
<dbReference type="GeneID" id="68359669"/>
<dbReference type="InterPro" id="IPR053137">
    <property type="entry name" value="NLR-like"/>
</dbReference>
<keyword evidence="1" id="KW-0677">Repeat</keyword>
<sequence length="471" mass="53064">MSNTPLHKSFSTTSTSRRCRIHRHDENHYTLGRIGKHNVVMAVLPSGEHGVAAAARVAKDMRHTFPNVRACLMVGIGGGAPSEDHDIRLGDVVVSTPSFHPESRNPGGVIQYDHARTMQAKRFQSMRYLSRPPDALLSAAPGIHIRHNRKGNTINRTIEEIFQQRPRMRREYSRGTRPRRSSDDDPTVHYGLIASADNFIENAEIRDLLAKELNVLCFEMEAAGLINNFPCIVKEVEILRQAVLDDNQKTVLERLPVAPQAAFISYADEHNPRCLPNTRVELLDEIMAQAGDPDAESVFWLNGMAGTGKCTISRSVADAPDQAGKLGASFFFKRGEEHRDNPSKLLTTMASQLATRRPAKMAQEQFEKLIRQPLLAGSPPGQSKRIIFLVDALDKCDVADRAKLVLRIFRSYQNLGLQLFITSRPEEPIRLRFVSIKSKYQDIILQEITQASIRRDLALYFRNELERISRD</sequence>
<dbReference type="InterPro" id="IPR007111">
    <property type="entry name" value="NACHT_NTPase"/>
</dbReference>
<dbReference type="OrthoDB" id="538223at2759"/>
<keyword evidence="5" id="KW-1185">Reference proteome</keyword>
<gene>
    <name evidence="4" type="ORF">HRG_10540</name>
</gene>
<dbReference type="AlphaFoldDB" id="A0A9P8MNG6"/>
<dbReference type="SUPFAM" id="SSF52540">
    <property type="entry name" value="P-loop containing nucleoside triphosphate hydrolases"/>
    <property type="match status" value="1"/>
</dbReference>
<dbReference type="Pfam" id="PF01048">
    <property type="entry name" value="PNP_UDP_1"/>
    <property type="match status" value="1"/>
</dbReference>
<protein>
    <submittedName>
        <fullName evidence="4">Phosphorylase superfamily domain-containing protein</fullName>
    </submittedName>
</protein>
<comment type="caution">
    <text evidence="4">The sequence shown here is derived from an EMBL/GenBank/DDBJ whole genome shotgun (WGS) entry which is preliminary data.</text>
</comment>
<dbReference type="EMBL" id="JAIZPD010000016">
    <property type="protein sequence ID" value="KAH0958239.1"/>
    <property type="molecule type" value="Genomic_DNA"/>
</dbReference>
<dbReference type="PANTHER" id="PTHR46082:SF11">
    <property type="entry name" value="AAA+ ATPASE DOMAIN-CONTAINING PROTEIN-RELATED"/>
    <property type="match status" value="1"/>
</dbReference>
<dbReference type="PANTHER" id="PTHR46082">
    <property type="entry name" value="ATP/GTP-BINDING PROTEIN-RELATED"/>
    <property type="match status" value="1"/>
</dbReference>
<evidence type="ECO:0000256" key="1">
    <source>
        <dbReference type="ARBA" id="ARBA00022737"/>
    </source>
</evidence>
<dbReference type="Gene3D" id="3.40.50.300">
    <property type="entry name" value="P-loop containing nucleotide triphosphate hydrolases"/>
    <property type="match status" value="1"/>
</dbReference>
<dbReference type="InterPro" id="IPR000845">
    <property type="entry name" value="Nucleoside_phosphorylase_d"/>
</dbReference>
<dbReference type="Pfam" id="PF24883">
    <property type="entry name" value="NPHP3_N"/>
    <property type="match status" value="1"/>
</dbReference>
<reference evidence="4" key="1">
    <citation type="submission" date="2021-09" db="EMBL/GenBank/DDBJ databases">
        <title>A high-quality genome of the endoparasitic fungus Hirsutella rhossiliensis with a comparison of Hirsutella genomes reveals transposable elements contributing to genome size variation.</title>
        <authorList>
            <person name="Lin R."/>
            <person name="Jiao Y."/>
            <person name="Sun X."/>
            <person name="Ling J."/>
            <person name="Xie B."/>
            <person name="Cheng X."/>
        </authorList>
    </citation>
    <scope>NUCLEOTIDE SEQUENCE</scope>
    <source>
        <strain evidence="4">HR02</strain>
    </source>
</reference>
<evidence type="ECO:0000313" key="5">
    <source>
        <dbReference type="Proteomes" id="UP000824596"/>
    </source>
</evidence>
<dbReference type="InterPro" id="IPR035994">
    <property type="entry name" value="Nucleoside_phosphorylase_sf"/>
</dbReference>
<dbReference type="GO" id="GO:0009116">
    <property type="term" value="P:nucleoside metabolic process"/>
    <property type="evidence" value="ECO:0007669"/>
    <property type="project" value="InterPro"/>
</dbReference>
<dbReference type="Proteomes" id="UP000824596">
    <property type="component" value="Unassembled WGS sequence"/>
</dbReference>
<dbReference type="SUPFAM" id="SSF53167">
    <property type="entry name" value="Purine and uridine phosphorylases"/>
    <property type="match status" value="1"/>
</dbReference>